<dbReference type="Gene3D" id="2.60.40.1890">
    <property type="entry name" value="PCu(A)C copper chaperone"/>
    <property type="match status" value="1"/>
</dbReference>
<organism evidence="3 4">
    <name type="scientific">Serinibacter arcticus</name>
    <dbReference type="NCBI Taxonomy" id="1655435"/>
    <lineage>
        <taxon>Bacteria</taxon>
        <taxon>Bacillati</taxon>
        <taxon>Actinomycetota</taxon>
        <taxon>Actinomycetes</taxon>
        <taxon>Micrococcales</taxon>
        <taxon>Beutenbergiaceae</taxon>
        <taxon>Serinibacter</taxon>
    </lineage>
</organism>
<dbReference type="AlphaFoldDB" id="A0A2U1ZV24"/>
<dbReference type="InterPro" id="IPR058248">
    <property type="entry name" value="Lxx211020-like"/>
</dbReference>
<protein>
    <recommendedName>
        <fullName evidence="5">Copper metallochaperone</fullName>
    </recommendedName>
</protein>
<gene>
    <name evidence="3" type="ORF">C8046_09235</name>
</gene>
<feature type="compositionally biased region" description="Basic and acidic residues" evidence="1">
    <location>
        <begin position="177"/>
        <end position="200"/>
    </location>
</feature>
<sequence length="200" mass="20195">MTTSTTRTSRTARTLATTAAVAALVLAACSTPDDGGAPAVADDAPSGPALELTDAWVKSADEGMTAAFGTLANTGGADVTVVAVTSPAATAMELHETVEKDGVMVMQEVESFDVPAGGSVELEPGGNHLMFMGLTAPIAPGDEIELVLELTDGSTVELLAPAKDFAGANESYEGGTDMDHGDMGDMDHGDMDHGDTGADH</sequence>
<dbReference type="InterPro" id="IPR007410">
    <property type="entry name" value="LpqE-like"/>
</dbReference>
<keyword evidence="4" id="KW-1185">Reference proteome</keyword>
<accession>A0A2U1ZV24</accession>
<evidence type="ECO:0000313" key="4">
    <source>
        <dbReference type="Proteomes" id="UP000245166"/>
    </source>
</evidence>
<reference evidence="3 4" key="1">
    <citation type="submission" date="2018-03" db="EMBL/GenBank/DDBJ databases">
        <title>Genome assembly of novel Miniimonas species PCH200.</title>
        <authorList>
            <person name="Thakur V."/>
            <person name="Kumar V."/>
            <person name="Singh D."/>
        </authorList>
    </citation>
    <scope>NUCLEOTIDE SEQUENCE [LARGE SCALE GENOMIC DNA]</scope>
    <source>
        <strain evidence="3 4">PCH200</strain>
    </source>
</reference>
<keyword evidence="2" id="KW-0732">Signal</keyword>
<name>A0A2U1ZV24_9MICO</name>
<dbReference type="PANTHER" id="PTHR36302:SF1">
    <property type="entry name" value="COPPER CHAPERONE PCU(A)C"/>
    <property type="match status" value="1"/>
</dbReference>
<evidence type="ECO:0000256" key="1">
    <source>
        <dbReference type="SAM" id="MobiDB-lite"/>
    </source>
</evidence>
<dbReference type="PANTHER" id="PTHR36302">
    <property type="entry name" value="BLR7088 PROTEIN"/>
    <property type="match status" value="1"/>
</dbReference>
<dbReference type="PROSITE" id="PS51257">
    <property type="entry name" value="PROKAR_LIPOPROTEIN"/>
    <property type="match status" value="1"/>
</dbReference>
<dbReference type="Pfam" id="PF04314">
    <property type="entry name" value="PCuAC"/>
    <property type="match status" value="1"/>
</dbReference>
<dbReference type="SUPFAM" id="SSF110087">
    <property type="entry name" value="DR1885-like metal-binding protein"/>
    <property type="match status" value="1"/>
</dbReference>
<dbReference type="RefSeq" id="WP_109229185.1">
    <property type="nucleotide sequence ID" value="NZ_PYHR01000002.1"/>
</dbReference>
<feature type="signal peptide" evidence="2">
    <location>
        <begin position="1"/>
        <end position="27"/>
    </location>
</feature>
<dbReference type="EMBL" id="PYHR01000002">
    <property type="protein sequence ID" value="PWD50803.1"/>
    <property type="molecule type" value="Genomic_DNA"/>
</dbReference>
<feature type="chain" id="PRO_5015613348" description="Copper metallochaperone" evidence="2">
    <location>
        <begin position="28"/>
        <end position="200"/>
    </location>
</feature>
<evidence type="ECO:0008006" key="5">
    <source>
        <dbReference type="Google" id="ProtNLM"/>
    </source>
</evidence>
<comment type="caution">
    <text evidence="3">The sequence shown here is derived from an EMBL/GenBank/DDBJ whole genome shotgun (WGS) entry which is preliminary data.</text>
</comment>
<evidence type="ECO:0000313" key="3">
    <source>
        <dbReference type="EMBL" id="PWD50803.1"/>
    </source>
</evidence>
<dbReference type="OrthoDB" id="9796962at2"/>
<feature type="region of interest" description="Disordered" evidence="1">
    <location>
        <begin position="167"/>
        <end position="200"/>
    </location>
</feature>
<proteinExistence type="predicted"/>
<evidence type="ECO:0000256" key="2">
    <source>
        <dbReference type="SAM" id="SignalP"/>
    </source>
</evidence>
<dbReference type="InterPro" id="IPR036182">
    <property type="entry name" value="PCuAC_sf"/>
</dbReference>
<dbReference type="Proteomes" id="UP000245166">
    <property type="component" value="Unassembled WGS sequence"/>
</dbReference>